<accession>A0A0D6PBM4</accession>
<evidence type="ECO:0000313" key="3">
    <source>
        <dbReference type="Proteomes" id="UP000032668"/>
    </source>
</evidence>
<evidence type="ECO:0000313" key="2">
    <source>
        <dbReference type="EMBL" id="GAN79082.1"/>
    </source>
</evidence>
<reference evidence="2 3" key="1">
    <citation type="submission" date="2012-11" db="EMBL/GenBank/DDBJ databases">
        <title>Whole genome sequence of Acidocella aminolytica 101 = DSM 11237.</title>
        <authorList>
            <person name="Azuma Y."/>
            <person name="Higashiura N."/>
            <person name="Hirakawa H."/>
            <person name="Matsushita K."/>
        </authorList>
    </citation>
    <scope>NUCLEOTIDE SEQUENCE [LARGE SCALE GENOMIC DNA]</scope>
    <source>
        <strain evidence="3">101 / DSM 11237</strain>
    </source>
</reference>
<keyword evidence="3" id="KW-1185">Reference proteome</keyword>
<protein>
    <submittedName>
        <fullName evidence="2">Uncharacterized protein</fullName>
    </submittedName>
</protein>
<proteinExistence type="predicted"/>
<sequence length="126" mass="13642">MYLFVDPAGLDGHGERFEQRIVGYIDEITFALAILAVLTDQPDGLTRHAFSTHMMNASRQSVADPHPQGGEAGRQASFGAAAPTERAPNCVSRHGLGRHRLAVRDVPQPRNTDCPMQPAGAQRLAE</sequence>
<evidence type="ECO:0000256" key="1">
    <source>
        <dbReference type="SAM" id="MobiDB-lite"/>
    </source>
</evidence>
<dbReference type="EMBL" id="BANC01000016">
    <property type="protein sequence ID" value="GAN79082.1"/>
    <property type="molecule type" value="Genomic_DNA"/>
</dbReference>
<feature type="region of interest" description="Disordered" evidence="1">
    <location>
        <begin position="57"/>
        <end position="126"/>
    </location>
</feature>
<organism evidence="2 3">
    <name type="scientific">Acidocella aminolytica 101 = DSM 11237</name>
    <dbReference type="NCBI Taxonomy" id="1120923"/>
    <lineage>
        <taxon>Bacteria</taxon>
        <taxon>Pseudomonadati</taxon>
        <taxon>Pseudomonadota</taxon>
        <taxon>Alphaproteobacteria</taxon>
        <taxon>Acetobacterales</taxon>
        <taxon>Acidocellaceae</taxon>
        <taxon>Acidocella</taxon>
    </lineage>
</organism>
<dbReference type="AlphaFoldDB" id="A0A0D6PBM4"/>
<dbReference type="Proteomes" id="UP000032668">
    <property type="component" value="Unassembled WGS sequence"/>
</dbReference>
<gene>
    <name evidence="2" type="ORF">Aam_016_052</name>
</gene>
<comment type="caution">
    <text evidence="2">The sequence shown here is derived from an EMBL/GenBank/DDBJ whole genome shotgun (WGS) entry which is preliminary data.</text>
</comment>
<name>A0A0D6PBM4_9PROT</name>